<gene>
    <name evidence="1" type="ORF">NYO98_11705</name>
</gene>
<comment type="caution">
    <text evidence="1">The sequence shown here is derived from an EMBL/GenBank/DDBJ whole genome shotgun (WGS) entry which is preliminary data.</text>
</comment>
<evidence type="ECO:0000313" key="2">
    <source>
        <dbReference type="Proteomes" id="UP001074726"/>
    </source>
</evidence>
<dbReference type="Proteomes" id="UP001074726">
    <property type="component" value="Unassembled WGS sequence"/>
</dbReference>
<reference evidence="1" key="1">
    <citation type="submission" date="2022-08" db="EMBL/GenBank/DDBJ databases">
        <title>Genome sequencing of Nocardioides sp. STR2.</title>
        <authorList>
            <person name="So Y."/>
        </authorList>
    </citation>
    <scope>NUCLEOTIDE SEQUENCE</scope>
    <source>
        <strain evidence="1">STR2</strain>
    </source>
</reference>
<sequence>MTSAPARQPHAVRVVVEDVPELDDLVEEAARRALASDRVLELVEGAVPECDHAARARLIRCMDEALGVARRTAPGVPIRVGCAIELPRPRHAL</sequence>
<organism evidence="1 2">
    <name type="scientific">Nocardioides pini</name>
    <dbReference type="NCBI Taxonomy" id="2975053"/>
    <lineage>
        <taxon>Bacteria</taxon>
        <taxon>Bacillati</taxon>
        <taxon>Actinomycetota</taxon>
        <taxon>Actinomycetes</taxon>
        <taxon>Propionibacteriales</taxon>
        <taxon>Nocardioidaceae</taxon>
        <taxon>Nocardioides</taxon>
    </lineage>
</organism>
<name>A0ABT4CDA5_9ACTN</name>
<dbReference type="EMBL" id="JAPPUX010000003">
    <property type="protein sequence ID" value="MCY4726943.1"/>
    <property type="molecule type" value="Genomic_DNA"/>
</dbReference>
<keyword evidence="2" id="KW-1185">Reference proteome</keyword>
<evidence type="ECO:0000313" key="1">
    <source>
        <dbReference type="EMBL" id="MCY4726943.1"/>
    </source>
</evidence>
<accession>A0ABT4CDA5</accession>
<protein>
    <submittedName>
        <fullName evidence="1">Uncharacterized protein</fullName>
    </submittedName>
</protein>
<proteinExistence type="predicted"/>
<dbReference type="RefSeq" id="WP_268111883.1">
    <property type="nucleotide sequence ID" value="NZ_JAPPUX010000003.1"/>
</dbReference>